<gene>
    <name evidence="1" type="ORF">AZI85_10495</name>
</gene>
<dbReference type="EMBL" id="LUKF01000018">
    <property type="protein sequence ID" value="KYG60881.1"/>
    <property type="molecule type" value="Genomic_DNA"/>
</dbReference>
<dbReference type="AlphaFoldDB" id="A0A150WDB0"/>
<protein>
    <submittedName>
        <fullName evidence="1">Uncharacterized protein</fullName>
    </submittedName>
</protein>
<evidence type="ECO:0000313" key="2">
    <source>
        <dbReference type="Proteomes" id="UP000075391"/>
    </source>
</evidence>
<comment type="caution">
    <text evidence="1">The sequence shown here is derived from an EMBL/GenBank/DDBJ whole genome shotgun (WGS) entry which is preliminary data.</text>
</comment>
<name>A0A150WDB0_BDEBC</name>
<sequence>MLQPWKKTFIREARVHGPGRCKDAVRILWTAKGFYSDVNWQPAGHFYLMIQGRLRNDFF</sequence>
<organism evidence="1 2">
    <name type="scientific">Bdellovibrio bacteriovorus</name>
    <dbReference type="NCBI Taxonomy" id="959"/>
    <lineage>
        <taxon>Bacteria</taxon>
        <taxon>Pseudomonadati</taxon>
        <taxon>Bdellovibrionota</taxon>
        <taxon>Bdellovibrionia</taxon>
        <taxon>Bdellovibrionales</taxon>
        <taxon>Pseudobdellovibrionaceae</taxon>
        <taxon>Bdellovibrio</taxon>
    </lineage>
</organism>
<reference evidence="1 2" key="1">
    <citation type="submission" date="2016-03" db="EMBL/GenBank/DDBJ databases">
        <authorList>
            <person name="Ploux O."/>
        </authorList>
    </citation>
    <scope>NUCLEOTIDE SEQUENCE [LARGE SCALE GENOMIC DNA]</scope>
    <source>
        <strain evidence="1 2">BER2</strain>
    </source>
</reference>
<accession>A0A150WDB0</accession>
<proteinExistence type="predicted"/>
<evidence type="ECO:0000313" key="1">
    <source>
        <dbReference type="EMBL" id="KYG60881.1"/>
    </source>
</evidence>
<dbReference type="Proteomes" id="UP000075391">
    <property type="component" value="Unassembled WGS sequence"/>
</dbReference>